<gene>
    <name evidence="2" type="ORF">D8674_031047</name>
</gene>
<feature type="compositionally biased region" description="Basic and acidic residues" evidence="1">
    <location>
        <begin position="51"/>
        <end position="63"/>
    </location>
</feature>
<proteinExistence type="predicted"/>
<sequence>MLSCSLRTQPPSRSPPWCPPRLTEAERFEGLELKVVSKAGEATGEVEESGSSDRRREDGMGRI</sequence>
<dbReference type="AlphaFoldDB" id="A0A5N5EXZ6"/>
<keyword evidence="3" id="KW-1185">Reference proteome</keyword>
<protein>
    <submittedName>
        <fullName evidence="2">U-box domain-containing protein 44-like</fullName>
    </submittedName>
</protein>
<dbReference type="Proteomes" id="UP000327157">
    <property type="component" value="Chromosome 7"/>
</dbReference>
<reference evidence="2 3" key="1">
    <citation type="submission" date="2019-09" db="EMBL/GenBank/DDBJ databases">
        <authorList>
            <person name="Ou C."/>
        </authorList>
    </citation>
    <scope>NUCLEOTIDE SEQUENCE [LARGE SCALE GENOMIC DNA]</scope>
    <source>
        <strain evidence="2">S2</strain>
        <tissue evidence="2">Leaf</tissue>
    </source>
</reference>
<feature type="region of interest" description="Disordered" evidence="1">
    <location>
        <begin position="35"/>
        <end position="63"/>
    </location>
</feature>
<comment type="caution">
    <text evidence="2">The sequence shown here is derived from an EMBL/GenBank/DDBJ whole genome shotgun (WGS) entry which is preliminary data.</text>
</comment>
<evidence type="ECO:0000313" key="2">
    <source>
        <dbReference type="EMBL" id="KAB2595597.1"/>
    </source>
</evidence>
<reference evidence="3" key="2">
    <citation type="submission" date="2019-10" db="EMBL/GenBank/DDBJ databases">
        <title>A de novo genome assembly of a pear dwarfing rootstock.</title>
        <authorList>
            <person name="Wang F."/>
            <person name="Wang J."/>
            <person name="Li S."/>
            <person name="Zhang Y."/>
            <person name="Fang M."/>
            <person name="Ma L."/>
            <person name="Zhao Y."/>
            <person name="Jiang S."/>
        </authorList>
    </citation>
    <scope>NUCLEOTIDE SEQUENCE [LARGE SCALE GENOMIC DNA]</scope>
</reference>
<feature type="region of interest" description="Disordered" evidence="1">
    <location>
        <begin position="1"/>
        <end position="21"/>
    </location>
</feature>
<dbReference type="EMBL" id="SMOL01000781">
    <property type="protein sequence ID" value="KAB2595597.1"/>
    <property type="molecule type" value="Genomic_DNA"/>
</dbReference>
<reference evidence="2 3" key="3">
    <citation type="submission" date="2019-11" db="EMBL/GenBank/DDBJ databases">
        <title>A de novo genome assembly of a pear dwarfing rootstock.</title>
        <authorList>
            <person name="Wang F."/>
            <person name="Wang J."/>
            <person name="Li S."/>
            <person name="Zhang Y."/>
            <person name="Fang M."/>
            <person name="Ma L."/>
            <person name="Zhao Y."/>
            <person name="Jiang S."/>
        </authorList>
    </citation>
    <scope>NUCLEOTIDE SEQUENCE [LARGE SCALE GENOMIC DNA]</scope>
    <source>
        <strain evidence="2">S2</strain>
        <tissue evidence="2">Leaf</tissue>
    </source>
</reference>
<accession>A0A5N5EXZ6</accession>
<organism evidence="2 3">
    <name type="scientific">Pyrus ussuriensis x Pyrus communis</name>
    <dbReference type="NCBI Taxonomy" id="2448454"/>
    <lineage>
        <taxon>Eukaryota</taxon>
        <taxon>Viridiplantae</taxon>
        <taxon>Streptophyta</taxon>
        <taxon>Embryophyta</taxon>
        <taxon>Tracheophyta</taxon>
        <taxon>Spermatophyta</taxon>
        <taxon>Magnoliopsida</taxon>
        <taxon>eudicotyledons</taxon>
        <taxon>Gunneridae</taxon>
        <taxon>Pentapetalae</taxon>
        <taxon>rosids</taxon>
        <taxon>fabids</taxon>
        <taxon>Rosales</taxon>
        <taxon>Rosaceae</taxon>
        <taxon>Amygdaloideae</taxon>
        <taxon>Maleae</taxon>
        <taxon>Pyrus</taxon>
    </lineage>
</organism>
<evidence type="ECO:0000313" key="3">
    <source>
        <dbReference type="Proteomes" id="UP000327157"/>
    </source>
</evidence>
<evidence type="ECO:0000256" key="1">
    <source>
        <dbReference type="SAM" id="MobiDB-lite"/>
    </source>
</evidence>
<name>A0A5N5EXZ6_9ROSA</name>